<evidence type="ECO:0000259" key="3">
    <source>
        <dbReference type="PROSITE" id="PS50975"/>
    </source>
</evidence>
<dbReference type="Pfam" id="PF03133">
    <property type="entry name" value="TTL"/>
    <property type="match status" value="1"/>
</dbReference>
<dbReference type="Pfam" id="PF09468">
    <property type="entry name" value="RNase_H2-Ydr279"/>
    <property type="match status" value="1"/>
</dbReference>
<dbReference type="Pfam" id="PF17745">
    <property type="entry name" value="Ydr279_N"/>
    <property type="match status" value="1"/>
</dbReference>
<feature type="region of interest" description="Disordered" evidence="2">
    <location>
        <begin position="96"/>
        <end position="124"/>
    </location>
</feature>
<dbReference type="PANTHER" id="PTHR47551">
    <property type="entry name" value="TUBULIN--TYROSINE LIGASE PBY1-RELATED"/>
    <property type="match status" value="1"/>
</dbReference>
<gene>
    <name evidence="4" type="ORF">B0A50_04603</name>
</gene>
<protein>
    <recommendedName>
        <fullName evidence="3">ATP-grasp domain-containing protein</fullName>
    </recommendedName>
</protein>
<comment type="caution">
    <text evidence="4">The sequence shown here is derived from an EMBL/GenBank/DDBJ whole genome shotgun (WGS) entry which is preliminary data.</text>
</comment>
<feature type="domain" description="ATP-grasp" evidence="3">
    <location>
        <begin position="841"/>
        <end position="888"/>
    </location>
</feature>
<dbReference type="InterPro" id="IPR027746">
    <property type="entry name" value="TTL"/>
</dbReference>
<dbReference type="InterPro" id="IPR019024">
    <property type="entry name" value="RNase_H2_suB_wHTH"/>
</dbReference>
<accession>A0A4U0TV59</accession>
<organism evidence="4 5">
    <name type="scientific">Salinomyces thailandicus</name>
    <dbReference type="NCBI Taxonomy" id="706561"/>
    <lineage>
        <taxon>Eukaryota</taxon>
        <taxon>Fungi</taxon>
        <taxon>Dikarya</taxon>
        <taxon>Ascomycota</taxon>
        <taxon>Pezizomycotina</taxon>
        <taxon>Dothideomycetes</taxon>
        <taxon>Dothideomycetidae</taxon>
        <taxon>Mycosphaerellales</taxon>
        <taxon>Teratosphaeriaceae</taxon>
        <taxon>Salinomyces</taxon>
    </lineage>
</organism>
<dbReference type="GO" id="GO:0005524">
    <property type="term" value="F:ATP binding"/>
    <property type="evidence" value="ECO:0007669"/>
    <property type="project" value="UniProtKB-UniRule"/>
</dbReference>
<dbReference type="SUPFAM" id="SSF56059">
    <property type="entry name" value="Glutathione synthetase ATP-binding domain-like"/>
    <property type="match status" value="1"/>
</dbReference>
<dbReference type="InterPro" id="IPR011761">
    <property type="entry name" value="ATP-grasp"/>
</dbReference>
<feature type="compositionally biased region" description="Basic and acidic residues" evidence="2">
    <location>
        <begin position="1"/>
        <end position="10"/>
    </location>
</feature>
<dbReference type="OrthoDB" id="202825at2759"/>
<dbReference type="Proteomes" id="UP000308549">
    <property type="component" value="Unassembled WGS sequence"/>
</dbReference>
<feature type="compositionally biased region" description="Acidic residues" evidence="2">
    <location>
        <begin position="635"/>
        <end position="651"/>
    </location>
</feature>
<evidence type="ECO:0000256" key="1">
    <source>
        <dbReference type="PROSITE-ProRule" id="PRU00409"/>
    </source>
</evidence>
<name>A0A4U0TV59_9PEZI</name>
<dbReference type="GO" id="GO:0000932">
    <property type="term" value="C:P-body"/>
    <property type="evidence" value="ECO:0007669"/>
    <property type="project" value="TreeGrafter"/>
</dbReference>
<reference evidence="4 5" key="1">
    <citation type="submission" date="2017-03" db="EMBL/GenBank/DDBJ databases">
        <title>Genomes of endolithic fungi from Antarctica.</title>
        <authorList>
            <person name="Coleine C."/>
            <person name="Masonjones S."/>
            <person name="Stajich J.E."/>
        </authorList>
    </citation>
    <scope>NUCLEOTIDE SEQUENCE [LARGE SCALE GENOMIC DNA]</scope>
    <source>
        <strain evidence="4 5">CCFEE 6315</strain>
    </source>
</reference>
<dbReference type="GO" id="GO:0046872">
    <property type="term" value="F:metal ion binding"/>
    <property type="evidence" value="ECO:0007669"/>
    <property type="project" value="InterPro"/>
</dbReference>
<feature type="compositionally biased region" description="Low complexity" evidence="2">
    <location>
        <begin position="285"/>
        <end position="303"/>
    </location>
</feature>
<feature type="region of interest" description="Disordered" evidence="2">
    <location>
        <begin position="635"/>
        <end position="680"/>
    </location>
</feature>
<dbReference type="PROSITE" id="PS50975">
    <property type="entry name" value="ATP_GRASP"/>
    <property type="match status" value="1"/>
</dbReference>
<proteinExistence type="predicted"/>
<dbReference type="InterPro" id="IPR004344">
    <property type="entry name" value="TTL/TTLL_fam"/>
</dbReference>
<feature type="region of interest" description="Disordered" evidence="2">
    <location>
        <begin position="1"/>
        <end position="23"/>
    </location>
</feature>
<feature type="compositionally biased region" description="Basic and acidic residues" evidence="2">
    <location>
        <begin position="114"/>
        <end position="124"/>
    </location>
</feature>
<dbReference type="AlphaFoldDB" id="A0A4U0TV59"/>
<feature type="region of interest" description="Disordered" evidence="2">
    <location>
        <begin position="262"/>
        <end position="303"/>
    </location>
</feature>
<keyword evidence="5" id="KW-1185">Reference proteome</keyword>
<evidence type="ECO:0000256" key="2">
    <source>
        <dbReference type="SAM" id="MobiDB-lite"/>
    </source>
</evidence>
<feature type="compositionally biased region" description="Basic and acidic residues" evidence="2">
    <location>
        <begin position="652"/>
        <end position="662"/>
    </location>
</feature>
<dbReference type="PANTHER" id="PTHR47551:SF1">
    <property type="entry name" value="TUBULIN--TYROSINE LIGASE PBY1-RELATED"/>
    <property type="match status" value="1"/>
</dbReference>
<feature type="compositionally biased region" description="Polar residues" evidence="2">
    <location>
        <begin position="663"/>
        <end position="672"/>
    </location>
</feature>
<dbReference type="PROSITE" id="PS51221">
    <property type="entry name" value="TTL"/>
    <property type="match status" value="1"/>
</dbReference>
<dbReference type="EMBL" id="NAJL01000030">
    <property type="protein sequence ID" value="TKA26107.1"/>
    <property type="molecule type" value="Genomic_DNA"/>
</dbReference>
<feature type="compositionally biased region" description="Polar residues" evidence="2">
    <location>
        <begin position="11"/>
        <end position="23"/>
    </location>
</feature>
<sequence length="920" mass="103127">MVKTRSEKPTAKSQNQPQETPKMQIQTLDASETNPPQVFVLPKDASPNARIITLPNPAITAPTRYFVDPEASGRRCGFHEFIRVASPNGSCRSWLLAPDRTQEETGHDEEDARDESTDRNDDGHLLQQPDLFIATPIDPLFILLPVLSSSGDVAENADWGTLHDRLFMREDDSKDYSHLQTMLKSVNGRALEASLDRRIQAVCKVIDMGDGEDKSYSLDLSMLAKELVVKANKMIRTGLPASMEERFVKKALEMPEVSIRREESGVSMISEDATSEAEGSQDTVSAITSQNTSASTNTTTSTATAATSVSIATVGSLSPDDHVARLLRLRTALDFLLHSYVPVSLRERLQQHLYDPSKTDRLNFTPLDERLAYISTLRSEAQALRSISDNISRKRGMLDDDEALERNEIKKRKKEEEEAKKKAMSQGVKKLMKADTSGMKKMTSFFTKGPAKKADSIMENGDKIYLDIDYEDEYVQPLLLAALHARLPPELLVFLQDAGTPPAPDTKVLQWRQYENIEFEQLLERHATYLANSYVIRKALIRKHYLSTTISHWLTKHPHSVLKRHVKRSVEFEVDYAEFLDDALLEAFELREAWERNEGKVLAEQEWWILKPGMSDRGQGIRMFSSEEQLTAIFEEWDPPSDDEGEDEGETDDSRLSGDENKSYANGTPSSSVEEETDSGNGVITSQLRHFIAQPYIHPPLLMPAPHPSAGRKFHIRTYVLAVGALKVYVYKPMLALFAAKPYMAPGSAAAGNNSQSDLDINEEINNDLAAHLSNTCLQTGEREGSVHAFWSLPAKTTRNLPSTWREDVFDQICKVTAETFEAAARSMSIHFQPLPNAFELFGVDFMVDAEGGAWLLEVNAFPDFAQTGEELQGLVKGLFEEVVDVAVRPFFGLDGDDDRDCEGEERQMRKCLDIDLGRR</sequence>
<keyword evidence="1" id="KW-0547">Nucleotide-binding</keyword>
<keyword evidence="1" id="KW-0067">ATP-binding</keyword>
<dbReference type="Gene3D" id="3.30.470.20">
    <property type="entry name" value="ATP-grasp fold, B domain"/>
    <property type="match status" value="1"/>
</dbReference>
<evidence type="ECO:0000313" key="5">
    <source>
        <dbReference type="Proteomes" id="UP000308549"/>
    </source>
</evidence>
<dbReference type="InterPro" id="IPR041195">
    <property type="entry name" value="Rnh202_N"/>
</dbReference>
<evidence type="ECO:0000313" key="4">
    <source>
        <dbReference type="EMBL" id="TKA26107.1"/>
    </source>
</evidence>
<dbReference type="Gene3D" id="1.10.20.120">
    <property type="match status" value="1"/>
</dbReference>